<dbReference type="InParanoid" id="A0A165F8U3"/>
<evidence type="ECO:0008006" key="3">
    <source>
        <dbReference type="Google" id="ProtNLM"/>
    </source>
</evidence>
<reference evidence="1 2" key="1">
    <citation type="journal article" date="2016" name="Mol. Biol. Evol.">
        <title>Comparative Genomics of Early-Diverging Mushroom-Forming Fungi Provides Insights into the Origins of Lignocellulose Decay Capabilities.</title>
        <authorList>
            <person name="Nagy L.G."/>
            <person name="Riley R."/>
            <person name="Tritt A."/>
            <person name="Adam C."/>
            <person name="Daum C."/>
            <person name="Floudas D."/>
            <person name="Sun H."/>
            <person name="Yadav J.S."/>
            <person name="Pangilinan J."/>
            <person name="Larsson K.H."/>
            <person name="Matsuura K."/>
            <person name="Barry K."/>
            <person name="Labutti K."/>
            <person name="Kuo R."/>
            <person name="Ohm R.A."/>
            <person name="Bhattacharya S.S."/>
            <person name="Shirouzu T."/>
            <person name="Yoshinaga Y."/>
            <person name="Martin F.M."/>
            <person name="Grigoriev I.V."/>
            <person name="Hibbett D.S."/>
        </authorList>
    </citation>
    <scope>NUCLEOTIDE SEQUENCE [LARGE SCALE GENOMIC DNA]</scope>
    <source>
        <strain evidence="1 2">HHB12029</strain>
    </source>
</reference>
<gene>
    <name evidence="1" type="ORF">EXIGLDRAFT_839125</name>
</gene>
<dbReference type="OrthoDB" id="2851338at2759"/>
<organism evidence="1 2">
    <name type="scientific">Exidia glandulosa HHB12029</name>
    <dbReference type="NCBI Taxonomy" id="1314781"/>
    <lineage>
        <taxon>Eukaryota</taxon>
        <taxon>Fungi</taxon>
        <taxon>Dikarya</taxon>
        <taxon>Basidiomycota</taxon>
        <taxon>Agaricomycotina</taxon>
        <taxon>Agaricomycetes</taxon>
        <taxon>Auriculariales</taxon>
        <taxon>Exidiaceae</taxon>
        <taxon>Exidia</taxon>
    </lineage>
</organism>
<sequence length="190" mass="20950">MSAPGVLVVFTEPGPNSNDDMDEYGTSGVRYTAADGAKPSWVDVILVPDADSIPSCSAAEGMTMDRRVYKLDYDSHPDASSAPEPGEFALFLGFTPPSVEEMIAWHEGEHFALLRAVPGWVRTRRFTLVHRSGKGSASAGQVMLLHEWASAASFSSDEFERMIGTPWRERVLKASRDLERRILNVYKVLS</sequence>
<accession>A0A165F8U3</accession>
<proteinExistence type="predicted"/>
<name>A0A165F8U3_EXIGL</name>
<dbReference type="STRING" id="1314781.A0A165F8U3"/>
<dbReference type="AlphaFoldDB" id="A0A165F8U3"/>
<protein>
    <recommendedName>
        <fullName evidence="3">ABM domain-containing protein</fullName>
    </recommendedName>
</protein>
<evidence type="ECO:0000313" key="2">
    <source>
        <dbReference type="Proteomes" id="UP000077266"/>
    </source>
</evidence>
<evidence type="ECO:0000313" key="1">
    <source>
        <dbReference type="EMBL" id="KZV88593.1"/>
    </source>
</evidence>
<dbReference type="Proteomes" id="UP000077266">
    <property type="component" value="Unassembled WGS sequence"/>
</dbReference>
<dbReference type="EMBL" id="KV426096">
    <property type="protein sequence ID" value="KZV88593.1"/>
    <property type="molecule type" value="Genomic_DNA"/>
</dbReference>
<keyword evidence="2" id="KW-1185">Reference proteome</keyword>